<reference evidence="3 4" key="1">
    <citation type="submission" date="2023-07" db="EMBL/GenBank/DDBJ databases">
        <title>Sorghum-associated microbial communities from plants grown in Nebraska, USA.</title>
        <authorList>
            <person name="Schachtman D."/>
        </authorList>
    </citation>
    <scope>NUCLEOTIDE SEQUENCE [LARGE SCALE GENOMIC DNA]</scope>
    <source>
        <strain evidence="3 4">BE211</strain>
    </source>
</reference>
<dbReference type="Pfam" id="PF18917">
    <property type="entry name" value="LiaI-LiaF-like_TM1"/>
    <property type="match status" value="1"/>
</dbReference>
<proteinExistence type="predicted"/>
<accession>A0ABU1U2G6</accession>
<comment type="caution">
    <text evidence="3">The sequence shown here is derived from an EMBL/GenBank/DDBJ whole genome shotgun (WGS) entry which is preliminary data.</text>
</comment>
<keyword evidence="4" id="KW-1185">Reference proteome</keyword>
<evidence type="ECO:0000259" key="2">
    <source>
        <dbReference type="Pfam" id="PF18917"/>
    </source>
</evidence>
<feature type="transmembrane region" description="Helical" evidence="1">
    <location>
        <begin position="42"/>
        <end position="61"/>
    </location>
</feature>
<dbReference type="RefSeq" id="WP_310259325.1">
    <property type="nucleotide sequence ID" value="NZ_JAVDWA010000004.1"/>
</dbReference>
<sequence>MAAVLGFPKSQNLTPLLKITNFDQISKGLSIIGGNMKQQSKFSGIILLGIGLFFFAIRMNIEPIQPYLTWPTLLIIIGIALLVQANSGKDSASLFSGVFLTGLGLHFHAAPKIEAWPDPLQMITLLTGIAFLVQYKKAKEGLIPGLLLTVLSLWFMFFKTNTPSMQNIFANVENFWPIVLMVLGGYLIFFRKK</sequence>
<protein>
    <recommendedName>
        <fullName evidence="2">LiaI-LiaF-like transmembrane region domain-containing protein</fullName>
    </recommendedName>
</protein>
<feature type="domain" description="LiaI-LiaF-like transmembrane region" evidence="2">
    <location>
        <begin position="42"/>
        <end position="82"/>
    </location>
</feature>
<name>A0ABU1U2G6_9BACL</name>
<dbReference type="EMBL" id="JAVDWA010000004">
    <property type="protein sequence ID" value="MDR7073676.1"/>
    <property type="molecule type" value="Genomic_DNA"/>
</dbReference>
<evidence type="ECO:0000313" key="3">
    <source>
        <dbReference type="EMBL" id="MDR7073676.1"/>
    </source>
</evidence>
<evidence type="ECO:0000256" key="1">
    <source>
        <dbReference type="SAM" id="Phobius"/>
    </source>
</evidence>
<feature type="transmembrane region" description="Helical" evidence="1">
    <location>
        <begin position="174"/>
        <end position="190"/>
    </location>
</feature>
<evidence type="ECO:0000313" key="4">
    <source>
        <dbReference type="Proteomes" id="UP001258181"/>
    </source>
</evidence>
<dbReference type="InterPro" id="IPR043726">
    <property type="entry name" value="LiaI-LiaF-like_TM1"/>
</dbReference>
<feature type="transmembrane region" description="Helical" evidence="1">
    <location>
        <begin position="67"/>
        <end position="85"/>
    </location>
</feature>
<gene>
    <name evidence="3" type="ORF">J2X07_002663</name>
</gene>
<organism evidence="3 4">
    <name type="scientific">Fictibacillus barbaricus</name>
    <dbReference type="NCBI Taxonomy" id="182136"/>
    <lineage>
        <taxon>Bacteria</taxon>
        <taxon>Bacillati</taxon>
        <taxon>Bacillota</taxon>
        <taxon>Bacilli</taxon>
        <taxon>Bacillales</taxon>
        <taxon>Fictibacillaceae</taxon>
        <taxon>Fictibacillus</taxon>
    </lineage>
</organism>
<dbReference type="Proteomes" id="UP001258181">
    <property type="component" value="Unassembled WGS sequence"/>
</dbReference>
<keyword evidence="1" id="KW-1133">Transmembrane helix</keyword>
<feature type="transmembrane region" description="Helical" evidence="1">
    <location>
        <begin position="142"/>
        <end position="158"/>
    </location>
</feature>
<keyword evidence="1" id="KW-0812">Transmembrane</keyword>
<keyword evidence="1" id="KW-0472">Membrane</keyword>